<dbReference type="OrthoDB" id="6434770at2759"/>
<dbReference type="EMBL" id="JABXBU010000030">
    <property type="protein sequence ID" value="KAF8785444.1"/>
    <property type="molecule type" value="Genomic_DNA"/>
</dbReference>
<proteinExistence type="predicted"/>
<comment type="caution">
    <text evidence="1">The sequence shown here is derived from an EMBL/GenBank/DDBJ whole genome shotgun (WGS) entry which is preliminary data.</text>
</comment>
<reference evidence="1" key="1">
    <citation type="journal article" date="2020" name="bioRxiv">
        <title>Chromosome-level reference genome of the European wasp spider Argiope bruennichi: a resource for studies on range expansion and evolutionary adaptation.</title>
        <authorList>
            <person name="Sheffer M.M."/>
            <person name="Hoppe A."/>
            <person name="Krehenwinkel H."/>
            <person name="Uhl G."/>
            <person name="Kuss A.W."/>
            <person name="Jensen L."/>
            <person name="Jensen C."/>
            <person name="Gillespie R.G."/>
            <person name="Hoff K.J."/>
            <person name="Prost S."/>
        </authorList>
    </citation>
    <scope>NUCLEOTIDE SEQUENCE</scope>
</reference>
<dbReference type="Proteomes" id="UP000807504">
    <property type="component" value="Unassembled WGS sequence"/>
</dbReference>
<accession>A0A8T0F2Q5</accession>
<gene>
    <name evidence="1" type="ORF">HNY73_010978</name>
</gene>
<evidence type="ECO:0000313" key="1">
    <source>
        <dbReference type="EMBL" id="KAF8785444.1"/>
    </source>
</evidence>
<sequence>MSVCEEISQNLKNQNALILEKSAVQNNKQNSGPQIEAFILNKGHQVIRKSIIYSREKRFGLSNSYFEFYLKSNDFSNDSHLETTRNSANFYKEIYSSCKEERKQSMSLEIIKNQSEFLEENLQNGIENKAVNAYAESDDLVPNENQESIQLRKSIEEKIAPEKNEHEDVASMSEESIGTKKILFKTGTEVCLKNPYLEFILKSEVSNHPLCVTGNSEELHINHLASKRESQMDEKSNKNCVDIFGYQLTSKDRNKMKVNCPHCAKKVPAPGFVRHLSYCMRVRIRKSGRRS</sequence>
<name>A0A8T0F2Q5_ARGBR</name>
<reference evidence="1" key="2">
    <citation type="submission" date="2020-06" db="EMBL/GenBank/DDBJ databases">
        <authorList>
            <person name="Sheffer M."/>
        </authorList>
    </citation>
    <scope>NUCLEOTIDE SEQUENCE</scope>
</reference>
<keyword evidence="2" id="KW-1185">Reference proteome</keyword>
<protein>
    <recommendedName>
        <fullName evidence="3">SAGA-associated factor 11</fullName>
    </recommendedName>
</protein>
<dbReference type="AlphaFoldDB" id="A0A8T0F2Q5"/>
<evidence type="ECO:0008006" key="3">
    <source>
        <dbReference type="Google" id="ProtNLM"/>
    </source>
</evidence>
<evidence type="ECO:0000313" key="2">
    <source>
        <dbReference type="Proteomes" id="UP000807504"/>
    </source>
</evidence>
<organism evidence="1 2">
    <name type="scientific">Argiope bruennichi</name>
    <name type="common">Wasp spider</name>
    <name type="synonym">Aranea bruennichi</name>
    <dbReference type="NCBI Taxonomy" id="94029"/>
    <lineage>
        <taxon>Eukaryota</taxon>
        <taxon>Metazoa</taxon>
        <taxon>Ecdysozoa</taxon>
        <taxon>Arthropoda</taxon>
        <taxon>Chelicerata</taxon>
        <taxon>Arachnida</taxon>
        <taxon>Araneae</taxon>
        <taxon>Araneomorphae</taxon>
        <taxon>Entelegynae</taxon>
        <taxon>Araneoidea</taxon>
        <taxon>Araneidae</taxon>
        <taxon>Argiope</taxon>
    </lineage>
</organism>